<reference evidence="1" key="1">
    <citation type="submission" date="2021-05" db="EMBL/GenBank/DDBJ databases">
        <title>Encephalitozoon hellem ATCC 50604 Complete Genome.</title>
        <authorList>
            <person name="Mascarenhas dos Santos A.C."/>
            <person name="Julian A.T."/>
            <person name="Pombert J.-F."/>
        </authorList>
    </citation>
    <scope>NUCLEOTIDE SEQUENCE</scope>
    <source>
        <strain evidence="1">ATCC 50604</strain>
    </source>
</reference>
<organism evidence="1 2">
    <name type="scientific">Encephalitozoon hellem</name>
    <name type="common">Microsporidian parasite</name>
    <dbReference type="NCBI Taxonomy" id="27973"/>
    <lineage>
        <taxon>Eukaryota</taxon>
        <taxon>Fungi</taxon>
        <taxon>Fungi incertae sedis</taxon>
        <taxon>Microsporidia</taxon>
        <taxon>Unikaryonidae</taxon>
        <taxon>Encephalitozoon</taxon>
    </lineage>
</organism>
<protein>
    <submittedName>
        <fullName evidence="1">Uncharacterized protein</fullName>
    </submittedName>
</protein>
<dbReference type="Proteomes" id="UP001059546">
    <property type="component" value="Chromosome IV"/>
</dbReference>
<gene>
    <name evidence="1" type="ORF">GPU96_04g07810</name>
</gene>
<proteinExistence type="predicted"/>
<evidence type="ECO:0000313" key="1">
    <source>
        <dbReference type="EMBL" id="UTX43046.1"/>
    </source>
</evidence>
<name>A0A9Q9C2T1_ENCHE</name>
<accession>A0A9Q9C2T1</accession>
<sequence>MELEKGIDYIFCGSRKEMECTLRIPRPVITLTPYKSKCSDLICWVDGKDIVMTPKDLAKNLERMGGKHVVVENCELMEVFGYLPDMMYLKRKEISFILLNAQRTPPFAEDPVFLSNSRYFIRARGDERYAIIFALHKIYKNMWVVCKNVERMRMFSEVFKLELVVVKHGDDVKGRGVVAVMDGFVNVECEKLFYVGEECKGMKPMVLEMGKIGKFLHRIRDVCSMLSPAVVKGKRRLDINRLCNIEK</sequence>
<dbReference type="EMBL" id="CP075150">
    <property type="protein sequence ID" value="UTX43046.1"/>
    <property type="molecule type" value="Genomic_DNA"/>
</dbReference>
<evidence type="ECO:0000313" key="2">
    <source>
        <dbReference type="Proteomes" id="UP001059546"/>
    </source>
</evidence>
<dbReference type="AlphaFoldDB" id="A0A9Q9C2T1"/>